<accession>A0AA39VZZ7</accession>
<evidence type="ECO:0000256" key="2">
    <source>
        <dbReference type="ARBA" id="ARBA00022527"/>
    </source>
</evidence>
<comment type="catalytic activity">
    <reaction evidence="14">
        <text>L-seryl-[protein] + ATP = O-phospho-L-seryl-[protein] + ADP + H(+)</text>
        <dbReference type="Rhea" id="RHEA:17989"/>
        <dbReference type="Rhea" id="RHEA-COMP:9863"/>
        <dbReference type="Rhea" id="RHEA-COMP:11604"/>
        <dbReference type="ChEBI" id="CHEBI:15378"/>
        <dbReference type="ChEBI" id="CHEBI:29999"/>
        <dbReference type="ChEBI" id="CHEBI:30616"/>
        <dbReference type="ChEBI" id="CHEBI:83421"/>
        <dbReference type="ChEBI" id="CHEBI:456216"/>
    </reaction>
</comment>
<dbReference type="CDD" id="cd14066">
    <property type="entry name" value="STKc_IRAK"/>
    <property type="match status" value="1"/>
</dbReference>
<dbReference type="Gene3D" id="2.10.25.10">
    <property type="entry name" value="Laminin"/>
    <property type="match status" value="1"/>
</dbReference>
<keyword evidence="11 16" id="KW-0472">Membrane</keyword>
<keyword evidence="12" id="KW-1015">Disulfide bond</keyword>
<dbReference type="Proteomes" id="UP001168877">
    <property type="component" value="Unassembled WGS sequence"/>
</dbReference>
<evidence type="ECO:0000256" key="8">
    <source>
        <dbReference type="ARBA" id="ARBA00022777"/>
    </source>
</evidence>
<evidence type="ECO:0000256" key="1">
    <source>
        <dbReference type="ARBA" id="ARBA00004479"/>
    </source>
</evidence>
<evidence type="ECO:0000256" key="6">
    <source>
        <dbReference type="ARBA" id="ARBA00022729"/>
    </source>
</evidence>
<dbReference type="Gene3D" id="1.10.510.10">
    <property type="entry name" value="Transferase(Phosphotransferase) domain 1"/>
    <property type="match status" value="1"/>
</dbReference>
<dbReference type="PROSITE" id="PS50011">
    <property type="entry name" value="PROTEIN_KINASE_DOM"/>
    <property type="match status" value="1"/>
</dbReference>
<dbReference type="InterPro" id="IPR045274">
    <property type="entry name" value="WAK-like"/>
</dbReference>
<dbReference type="Pfam" id="PF13947">
    <property type="entry name" value="GUB_WAK_bind"/>
    <property type="match status" value="1"/>
</dbReference>
<dbReference type="FunFam" id="3.30.200.20:FF:000043">
    <property type="entry name" value="Wall-associated receptor kinase 2"/>
    <property type="match status" value="1"/>
</dbReference>
<evidence type="ECO:0000256" key="13">
    <source>
        <dbReference type="ARBA" id="ARBA00023180"/>
    </source>
</evidence>
<keyword evidence="2" id="KW-0723">Serine/threonine-protein kinase</keyword>
<evidence type="ECO:0000256" key="10">
    <source>
        <dbReference type="ARBA" id="ARBA00022989"/>
    </source>
</evidence>
<feature type="signal peptide" evidence="17">
    <location>
        <begin position="1"/>
        <end position="24"/>
    </location>
</feature>
<dbReference type="Gene3D" id="3.30.200.20">
    <property type="entry name" value="Phosphorylase Kinase, domain 1"/>
    <property type="match status" value="1"/>
</dbReference>
<evidence type="ECO:0000259" key="18">
    <source>
        <dbReference type="PROSITE" id="PS50011"/>
    </source>
</evidence>
<evidence type="ECO:0000256" key="15">
    <source>
        <dbReference type="ARBA" id="ARBA00047951"/>
    </source>
</evidence>
<evidence type="ECO:0000313" key="19">
    <source>
        <dbReference type="EMBL" id="KAK0599112.1"/>
    </source>
</evidence>
<evidence type="ECO:0000256" key="17">
    <source>
        <dbReference type="SAM" id="SignalP"/>
    </source>
</evidence>
<dbReference type="GO" id="GO:0004674">
    <property type="term" value="F:protein serine/threonine kinase activity"/>
    <property type="evidence" value="ECO:0007669"/>
    <property type="project" value="UniProtKB-KW"/>
</dbReference>
<dbReference type="InterPro" id="IPR025287">
    <property type="entry name" value="WAK_GUB"/>
</dbReference>
<dbReference type="GO" id="GO:0005524">
    <property type="term" value="F:ATP binding"/>
    <property type="evidence" value="ECO:0007669"/>
    <property type="project" value="UniProtKB-KW"/>
</dbReference>
<evidence type="ECO:0000256" key="7">
    <source>
        <dbReference type="ARBA" id="ARBA00022741"/>
    </source>
</evidence>
<evidence type="ECO:0000313" key="20">
    <source>
        <dbReference type="Proteomes" id="UP001168877"/>
    </source>
</evidence>
<keyword evidence="8" id="KW-0418">Kinase</keyword>
<keyword evidence="7" id="KW-0547">Nucleotide-binding</keyword>
<dbReference type="Pfam" id="PF07714">
    <property type="entry name" value="PK_Tyr_Ser-Thr"/>
    <property type="match status" value="1"/>
</dbReference>
<dbReference type="InterPro" id="IPR018097">
    <property type="entry name" value="EGF_Ca-bd_CS"/>
</dbReference>
<dbReference type="EMBL" id="JAUESC010000003">
    <property type="protein sequence ID" value="KAK0599112.1"/>
    <property type="molecule type" value="Genomic_DNA"/>
</dbReference>
<keyword evidence="20" id="KW-1185">Reference proteome</keyword>
<protein>
    <recommendedName>
        <fullName evidence="18">Protein kinase domain-containing protein</fullName>
    </recommendedName>
</protein>
<evidence type="ECO:0000256" key="12">
    <source>
        <dbReference type="ARBA" id="ARBA00023157"/>
    </source>
</evidence>
<dbReference type="SUPFAM" id="SSF56112">
    <property type="entry name" value="Protein kinase-like (PK-like)"/>
    <property type="match status" value="1"/>
</dbReference>
<dbReference type="InterPro" id="IPR008271">
    <property type="entry name" value="Ser/Thr_kinase_AS"/>
</dbReference>
<keyword evidence="3" id="KW-0597">Phosphoprotein</keyword>
<dbReference type="PROSITE" id="PS01187">
    <property type="entry name" value="EGF_CA"/>
    <property type="match status" value="1"/>
</dbReference>
<keyword evidence="10 16" id="KW-1133">Transmembrane helix</keyword>
<keyword evidence="9" id="KW-0067">ATP-binding</keyword>
<keyword evidence="5 16" id="KW-0812">Transmembrane</keyword>
<dbReference type="GO" id="GO:0005509">
    <property type="term" value="F:calcium ion binding"/>
    <property type="evidence" value="ECO:0007669"/>
    <property type="project" value="InterPro"/>
</dbReference>
<evidence type="ECO:0000256" key="3">
    <source>
        <dbReference type="ARBA" id="ARBA00022553"/>
    </source>
</evidence>
<keyword evidence="4" id="KW-0808">Transferase</keyword>
<dbReference type="FunFam" id="1.10.510.10:FF:000084">
    <property type="entry name" value="Wall-associated receptor kinase 2"/>
    <property type="match status" value="1"/>
</dbReference>
<evidence type="ECO:0000256" key="16">
    <source>
        <dbReference type="SAM" id="Phobius"/>
    </source>
</evidence>
<dbReference type="GO" id="GO:0007166">
    <property type="term" value="P:cell surface receptor signaling pathway"/>
    <property type="evidence" value="ECO:0007669"/>
    <property type="project" value="InterPro"/>
</dbReference>
<reference evidence="19" key="1">
    <citation type="journal article" date="2022" name="Plant J.">
        <title>Strategies of tolerance reflected in two North American maple genomes.</title>
        <authorList>
            <person name="McEvoy S.L."/>
            <person name="Sezen U.U."/>
            <person name="Trouern-Trend A."/>
            <person name="McMahon S.M."/>
            <person name="Schaberg P.G."/>
            <person name="Yang J."/>
            <person name="Wegrzyn J.L."/>
            <person name="Swenson N.G."/>
        </authorList>
    </citation>
    <scope>NUCLEOTIDE SEQUENCE</scope>
    <source>
        <strain evidence="19">NS2018</strain>
    </source>
</reference>
<dbReference type="GO" id="GO:0030247">
    <property type="term" value="F:polysaccharide binding"/>
    <property type="evidence" value="ECO:0007669"/>
    <property type="project" value="InterPro"/>
</dbReference>
<dbReference type="SMART" id="SM00220">
    <property type="entry name" value="S_TKc"/>
    <property type="match status" value="1"/>
</dbReference>
<dbReference type="PANTHER" id="PTHR27005">
    <property type="entry name" value="WALL-ASSOCIATED RECEPTOR KINASE-LIKE 21"/>
    <property type="match status" value="1"/>
</dbReference>
<evidence type="ECO:0000256" key="14">
    <source>
        <dbReference type="ARBA" id="ARBA00047558"/>
    </source>
</evidence>
<evidence type="ECO:0000256" key="11">
    <source>
        <dbReference type="ARBA" id="ARBA00023136"/>
    </source>
</evidence>
<evidence type="ECO:0000256" key="9">
    <source>
        <dbReference type="ARBA" id="ARBA00022840"/>
    </source>
</evidence>
<feature type="chain" id="PRO_5041328315" description="Protein kinase domain-containing protein" evidence="17">
    <location>
        <begin position="25"/>
        <end position="707"/>
    </location>
</feature>
<dbReference type="CDD" id="cd00054">
    <property type="entry name" value="EGF_CA"/>
    <property type="match status" value="1"/>
</dbReference>
<keyword evidence="6 17" id="KW-0732">Signal</keyword>
<name>A0AA39VZZ7_ACESA</name>
<dbReference type="InterPro" id="IPR011009">
    <property type="entry name" value="Kinase-like_dom_sf"/>
</dbReference>
<dbReference type="GO" id="GO:0005886">
    <property type="term" value="C:plasma membrane"/>
    <property type="evidence" value="ECO:0007669"/>
    <property type="project" value="TreeGrafter"/>
</dbReference>
<dbReference type="PANTHER" id="PTHR27005:SF515">
    <property type="entry name" value="WALL-ASSOCIATED RECEPTOR KINASE-LIKE 10-RELATED"/>
    <property type="match status" value="1"/>
</dbReference>
<dbReference type="InterPro" id="IPR001245">
    <property type="entry name" value="Ser-Thr/Tyr_kinase_cat_dom"/>
</dbReference>
<comment type="subcellular location">
    <subcellularLocation>
        <location evidence="1">Membrane</location>
        <topology evidence="1">Single-pass type I membrane protein</topology>
    </subcellularLocation>
</comment>
<reference evidence="19" key="2">
    <citation type="submission" date="2023-06" db="EMBL/GenBank/DDBJ databases">
        <authorList>
            <person name="Swenson N.G."/>
            <person name="Wegrzyn J.L."/>
            <person name="Mcevoy S.L."/>
        </authorList>
    </citation>
    <scope>NUCLEOTIDE SEQUENCE</scope>
    <source>
        <strain evidence="19">NS2018</strain>
        <tissue evidence="19">Leaf</tissue>
    </source>
</reference>
<dbReference type="PROSITE" id="PS00108">
    <property type="entry name" value="PROTEIN_KINASE_ST"/>
    <property type="match status" value="1"/>
</dbReference>
<dbReference type="InterPro" id="IPR000719">
    <property type="entry name" value="Prot_kinase_dom"/>
</dbReference>
<proteinExistence type="predicted"/>
<feature type="domain" description="Protein kinase" evidence="18">
    <location>
        <begin position="383"/>
        <end position="679"/>
    </location>
</feature>
<feature type="transmembrane region" description="Helical" evidence="16">
    <location>
        <begin position="306"/>
        <end position="330"/>
    </location>
</feature>
<organism evidence="19 20">
    <name type="scientific">Acer saccharum</name>
    <name type="common">Sugar maple</name>
    <dbReference type="NCBI Taxonomy" id="4024"/>
    <lineage>
        <taxon>Eukaryota</taxon>
        <taxon>Viridiplantae</taxon>
        <taxon>Streptophyta</taxon>
        <taxon>Embryophyta</taxon>
        <taxon>Tracheophyta</taxon>
        <taxon>Spermatophyta</taxon>
        <taxon>Magnoliopsida</taxon>
        <taxon>eudicotyledons</taxon>
        <taxon>Gunneridae</taxon>
        <taxon>Pentapetalae</taxon>
        <taxon>rosids</taxon>
        <taxon>malvids</taxon>
        <taxon>Sapindales</taxon>
        <taxon>Sapindaceae</taxon>
        <taxon>Hippocastanoideae</taxon>
        <taxon>Acereae</taxon>
        <taxon>Acer</taxon>
    </lineage>
</organism>
<gene>
    <name evidence="19" type="ORF">LWI29_002470</name>
</gene>
<evidence type="ECO:0000256" key="4">
    <source>
        <dbReference type="ARBA" id="ARBA00022679"/>
    </source>
</evidence>
<comment type="caution">
    <text evidence="19">The sequence shown here is derived from an EMBL/GenBank/DDBJ whole genome shotgun (WGS) entry which is preliminary data.</text>
</comment>
<dbReference type="AlphaFoldDB" id="A0AA39VZZ7"/>
<keyword evidence="13" id="KW-0325">Glycoprotein</keyword>
<comment type="catalytic activity">
    <reaction evidence="15">
        <text>L-threonyl-[protein] + ATP = O-phospho-L-threonyl-[protein] + ADP + H(+)</text>
        <dbReference type="Rhea" id="RHEA:46608"/>
        <dbReference type="Rhea" id="RHEA-COMP:11060"/>
        <dbReference type="Rhea" id="RHEA-COMP:11605"/>
        <dbReference type="ChEBI" id="CHEBI:15378"/>
        <dbReference type="ChEBI" id="CHEBI:30013"/>
        <dbReference type="ChEBI" id="CHEBI:30616"/>
        <dbReference type="ChEBI" id="CHEBI:61977"/>
        <dbReference type="ChEBI" id="CHEBI:456216"/>
    </reaction>
</comment>
<sequence>MILPLVQFQIILLILWPVMALAQAQPAGSSTNCTSTCGNVPIPFPFGIEWGCSMDTTLKVDCNHSTPYLHDINLELLNISTDGTVRINFPVYNMSNITTIPSSNLLKSTSFILSPLRNNLVGIGNCSNFFLMASDDLDIARCSTTCNQNNDYCQDQVKSPLKEFSPYMESSVPENGPYYSALVERQWLQDNNPQDIKHLTHVPVVLEWSIPALTFNLFESTKSNKTYELTSTCERNGCSCFSIDYPTVQCKCLLGFQGNPYLLEGCQDIDECAENATICGPEKYCENYEGGYNCYPSPTAKNKLKLQMIIIGLSTSFGSLFLIIGAWLLYKMIKRRNKIKLKEKHFKQNGGLLLKQQLTTFDGSVDTSKLINSKELDKATDHFNIDRILGQGGQGTVYKGMLADGRIVAVKKSKVVDKAKLQEFINEVVILSQINHRNVVKLLGCCLETEVPLLVYEFIQNGTLFHYLHEQNEDLPFTWDMRLRIAIEIAGALSYLHSSASIPIYHRDIKTSNILLDDKYRAKVADFGTSRSIPVDDTHLTTKVQGTFGYFDPEYFRSNQFTDKSDVYSFGVVLVELLTGQKPIFSTVTEEGRSLASYFINSMEENKVCDILDAQVKLGKEEEIMVMANLAFRCLNLQGKQRPTMREVAMVLEGIRATEKNYNVQPGAGSLVYWDHELFEAWDGSTSTGSTFNSTNTPSIDTQALLF</sequence>
<evidence type="ECO:0000256" key="5">
    <source>
        <dbReference type="ARBA" id="ARBA00022692"/>
    </source>
</evidence>